<evidence type="ECO:0000313" key="2">
    <source>
        <dbReference type="Proteomes" id="UP000323946"/>
    </source>
</evidence>
<reference evidence="1 2" key="1">
    <citation type="submission" date="2019-09" db="EMBL/GenBank/DDBJ databases">
        <title>Draft genome sequence of the thermophilic Saccharopolyspora hirsuta VKM Ac-666T.</title>
        <authorList>
            <person name="Lobastova T.G."/>
            <person name="Fokina V."/>
            <person name="Bragin E.Y."/>
            <person name="Shtratnikova V.Y."/>
            <person name="Starodumova I.P."/>
            <person name="Tarlachkov S.V."/>
            <person name="Donova M.V."/>
        </authorList>
    </citation>
    <scope>NUCLEOTIDE SEQUENCE [LARGE SCALE GENOMIC DNA]</scope>
    <source>
        <strain evidence="1 2">VKM Ac-666</strain>
    </source>
</reference>
<keyword evidence="2" id="KW-1185">Reference proteome</keyword>
<organism evidence="1 2">
    <name type="scientific">Saccharopolyspora hirsuta</name>
    <dbReference type="NCBI Taxonomy" id="1837"/>
    <lineage>
        <taxon>Bacteria</taxon>
        <taxon>Bacillati</taxon>
        <taxon>Actinomycetota</taxon>
        <taxon>Actinomycetes</taxon>
        <taxon>Pseudonocardiales</taxon>
        <taxon>Pseudonocardiaceae</taxon>
        <taxon>Saccharopolyspora</taxon>
    </lineage>
</organism>
<accession>A0A5M7BJZ3</accession>
<comment type="caution">
    <text evidence="1">The sequence shown here is derived from an EMBL/GenBank/DDBJ whole genome shotgun (WGS) entry which is preliminary data.</text>
</comment>
<proteinExistence type="predicted"/>
<sequence>MAGEISVPEDLKQRFARLKLAEDDIREALFIWHGLDGALRAAAGNDQETSAEIKKKADVVNPAISDLLDALGAAFGINSEKGKSAHDKFTEADNYNADLVSQWGNSLEGGGSASGGGKH</sequence>
<dbReference type="AlphaFoldDB" id="A0A5M7BJZ3"/>
<dbReference type="Proteomes" id="UP000323946">
    <property type="component" value="Unassembled WGS sequence"/>
</dbReference>
<dbReference type="EMBL" id="VWPH01000013">
    <property type="protein sequence ID" value="KAA5829170.1"/>
    <property type="molecule type" value="Genomic_DNA"/>
</dbReference>
<dbReference type="OrthoDB" id="9981126at2"/>
<dbReference type="RefSeq" id="WP_150069454.1">
    <property type="nucleotide sequence ID" value="NZ_JBEPDJ010000012.1"/>
</dbReference>
<protein>
    <submittedName>
        <fullName evidence="1">Uncharacterized protein</fullName>
    </submittedName>
</protein>
<name>A0A5M7BJZ3_SACHI</name>
<evidence type="ECO:0000313" key="1">
    <source>
        <dbReference type="EMBL" id="KAA5829170.1"/>
    </source>
</evidence>
<gene>
    <name evidence="1" type="ORF">F1721_26245</name>
</gene>